<name>G0VKS8_NAUCA</name>
<dbReference type="FunCoup" id="G0VKS8">
    <property type="interactions" value="92"/>
</dbReference>
<proteinExistence type="predicted"/>
<dbReference type="KEGG" id="ncs:NCAS_0J01370"/>
<dbReference type="OMA" id="NYLWRNK"/>
<dbReference type="AlphaFoldDB" id="G0VKS8"/>
<dbReference type="STRING" id="1064592.G0VKS8"/>
<dbReference type="eggNOG" id="ENOG502QS8Q">
    <property type="taxonomic scope" value="Eukaryota"/>
</dbReference>
<dbReference type="GeneID" id="96905813"/>
<dbReference type="CDD" id="cd22647">
    <property type="entry name" value="CTF3_NTD_HEAT"/>
    <property type="match status" value="1"/>
</dbReference>
<gene>
    <name evidence="1" type="primary">NCAS0J01370</name>
    <name evidence="1" type="ordered locus">NCAS_0J01370</name>
</gene>
<dbReference type="InParanoid" id="G0VKS8"/>
<accession>G0VKS8</accession>
<evidence type="ECO:0000313" key="2">
    <source>
        <dbReference type="Proteomes" id="UP000001640"/>
    </source>
</evidence>
<evidence type="ECO:0000313" key="1">
    <source>
        <dbReference type="EMBL" id="CCC72116.1"/>
    </source>
</evidence>
<keyword evidence="2" id="KW-1185">Reference proteome</keyword>
<dbReference type="RefSeq" id="XP_003678454.1">
    <property type="nucleotide sequence ID" value="XM_003678406.1"/>
</dbReference>
<reference evidence="1 2" key="1">
    <citation type="journal article" date="2011" name="Proc. Natl. Acad. Sci. U.S.A.">
        <title>Evolutionary erosion of yeast sex chromosomes by mating-type switching accidents.</title>
        <authorList>
            <person name="Gordon J.L."/>
            <person name="Armisen D."/>
            <person name="Proux-Wera E."/>
            <person name="Oheigeartaigh S.S."/>
            <person name="Byrne K.P."/>
            <person name="Wolfe K.H."/>
        </authorList>
    </citation>
    <scope>NUCLEOTIDE SEQUENCE [LARGE SCALE GENOMIC DNA]</scope>
    <source>
        <strain evidence="2">ATCC 76901 / BCRC 22586 / CBS 4309 / NBRC 1992 / NRRL Y-12630</strain>
    </source>
</reference>
<dbReference type="Proteomes" id="UP000001640">
    <property type="component" value="Chromosome 10"/>
</dbReference>
<dbReference type="HOGENOM" id="CLU_022668_0_0_1"/>
<dbReference type="OrthoDB" id="6347512at2759"/>
<protein>
    <submittedName>
        <fullName evidence="1">Uncharacterized protein</fullName>
    </submittedName>
</protein>
<sequence length="739" mass="86352">MSIELDATIENLTNANSTTPNTQLKAELNELYTLSRKHGLTSTNLIKLITFICHSGLLSEETKLIIIKKYLLPNGYINKSVIDLIVKNLGQPTSTKQKYPSKELQAALCNWLVHISILIPKYTIDLSVWSHLWQFHYLQRSVTLILIWFTTLTTEIKPWKLKILEQIALNPGYENSEAYATLILRRYLTLLEKSNRIQALIKTIDCDIKFIKVLQSFQFEDEFRRNLKKVLIAVNPIEFNKRSIEKSLRYQIIQLQDDPERPLQLIYKERYSDNEIIQLEEIACLGELQRRWGEIELPKSGEAIFTNENNLAIQFYPMVLTRSRHDNNDVQLEQFWSKMYEWISTQLTRCFQDKKMKSLEKITVFDHIMKGCQLHTNLIRKVIDEFLILENLSANKDLFMSICTIVFPIIRRPGINDEMESTNFQKKILQIINICNLSNNTNSEIKIWSTSQNTILSIVSNSIILMLKNWLLESDVDMALISYVLDILNDIRKVLLSNLVHSVENRHITITTISLLDLLSFIATNFHEQFNDPETPDEIVQQYLKQIILKNSTMNKLCTIDDPLLLNACCRYLVSVKELLVYREPDDLYVQLQNQYILDLTNYLWRNRIYKSKKIFNIPSKFIKEVVKNLYLPDINSKTSAIFSIFGIPSTSYLSQQALDQLERNNSVTMNYCELITEEGFKRFTSELSDKSLWISNISDFNQLKPELLKIISTMQCYNHIALFLFTYLKSLSKYNEVL</sequence>
<reference key="2">
    <citation type="submission" date="2011-08" db="EMBL/GenBank/DDBJ databases">
        <title>Genome sequence of Naumovozyma castellii.</title>
        <authorList>
            <person name="Gordon J.L."/>
            <person name="Armisen D."/>
            <person name="Proux-Wera E."/>
            <person name="OhEigeartaigh S.S."/>
            <person name="Byrne K.P."/>
            <person name="Wolfe K.H."/>
        </authorList>
    </citation>
    <scope>NUCLEOTIDE SEQUENCE</scope>
    <source>
        <strain>Type strain:CBS 4309</strain>
    </source>
</reference>
<dbReference type="EMBL" id="HE576761">
    <property type="protein sequence ID" value="CCC72116.1"/>
    <property type="molecule type" value="Genomic_DNA"/>
</dbReference>
<organism evidence="1 2">
    <name type="scientific">Naumovozyma castellii</name>
    <name type="common">Yeast</name>
    <name type="synonym">Saccharomyces castellii</name>
    <dbReference type="NCBI Taxonomy" id="27288"/>
    <lineage>
        <taxon>Eukaryota</taxon>
        <taxon>Fungi</taxon>
        <taxon>Dikarya</taxon>
        <taxon>Ascomycota</taxon>
        <taxon>Saccharomycotina</taxon>
        <taxon>Saccharomycetes</taxon>
        <taxon>Saccharomycetales</taxon>
        <taxon>Saccharomycetaceae</taxon>
        <taxon>Naumovozyma</taxon>
    </lineage>
</organism>